<evidence type="ECO:0000256" key="1">
    <source>
        <dbReference type="SAM" id="Phobius"/>
    </source>
</evidence>
<sequence length="127" mass="13257">MEFYFPTEPGEQLAFLAATIMALVGCFVLLAPGLAMRMAGLDIREGRNDGYGAVRSAGGLLAGFCGTALLLAQPMVYLALGAALGLSVFSRILSIMSDGRSSWRVVPPLVVQAATAALVLSYVFGLI</sequence>
<dbReference type="Proteomes" id="UP000308828">
    <property type="component" value="Unassembled WGS sequence"/>
</dbReference>
<gene>
    <name evidence="2" type="ORF">FAA97_14090</name>
</gene>
<dbReference type="EMBL" id="STGV01000004">
    <property type="protein sequence ID" value="THV22409.1"/>
    <property type="molecule type" value="Genomic_DNA"/>
</dbReference>
<dbReference type="RefSeq" id="WP_136599178.1">
    <property type="nucleotide sequence ID" value="NZ_STGV01000004.1"/>
</dbReference>
<keyword evidence="1" id="KW-0472">Membrane</keyword>
<reference evidence="2 3" key="1">
    <citation type="submission" date="2019-04" db="EMBL/GenBank/DDBJ databases">
        <title>Genome sequence of strain shin9-1.</title>
        <authorList>
            <person name="Gao J."/>
            <person name="Sun J."/>
        </authorList>
    </citation>
    <scope>NUCLEOTIDE SEQUENCE [LARGE SCALE GENOMIC DNA]</scope>
    <source>
        <strain evidence="3">shin9-1</strain>
    </source>
</reference>
<proteinExistence type="predicted"/>
<comment type="caution">
    <text evidence="2">The sequence shown here is derived from an EMBL/GenBank/DDBJ whole genome shotgun (WGS) entry which is preliminary data.</text>
</comment>
<keyword evidence="1" id="KW-0812">Transmembrane</keyword>
<keyword evidence="1" id="KW-1133">Transmembrane helix</keyword>
<organism evidence="2 3">
    <name type="scientific">Peteryoungia ipomoeae</name>
    <dbReference type="NCBI Taxonomy" id="1210932"/>
    <lineage>
        <taxon>Bacteria</taxon>
        <taxon>Pseudomonadati</taxon>
        <taxon>Pseudomonadota</taxon>
        <taxon>Alphaproteobacteria</taxon>
        <taxon>Hyphomicrobiales</taxon>
        <taxon>Rhizobiaceae</taxon>
        <taxon>Peteryoungia</taxon>
    </lineage>
</organism>
<accession>A0A4S8P3Y8</accession>
<protein>
    <submittedName>
        <fullName evidence="2">DUF4345 domain-containing protein</fullName>
    </submittedName>
</protein>
<evidence type="ECO:0000313" key="3">
    <source>
        <dbReference type="Proteomes" id="UP000308828"/>
    </source>
</evidence>
<feature type="transmembrane region" description="Helical" evidence="1">
    <location>
        <begin position="12"/>
        <end position="31"/>
    </location>
</feature>
<feature type="transmembrane region" description="Helical" evidence="1">
    <location>
        <begin position="76"/>
        <end position="93"/>
    </location>
</feature>
<evidence type="ECO:0000313" key="2">
    <source>
        <dbReference type="EMBL" id="THV22409.1"/>
    </source>
</evidence>
<name>A0A4S8P3Y8_9HYPH</name>
<feature type="transmembrane region" description="Helical" evidence="1">
    <location>
        <begin position="105"/>
        <end position="124"/>
    </location>
</feature>
<keyword evidence="3" id="KW-1185">Reference proteome</keyword>
<dbReference type="OrthoDB" id="9808658at2"/>
<dbReference type="AlphaFoldDB" id="A0A4S8P3Y8"/>
<feature type="transmembrane region" description="Helical" evidence="1">
    <location>
        <begin position="52"/>
        <end position="70"/>
    </location>
</feature>